<evidence type="ECO:0000256" key="1">
    <source>
        <dbReference type="SAM" id="SignalP"/>
    </source>
</evidence>
<keyword evidence="3" id="KW-1185">Reference proteome</keyword>
<feature type="signal peptide" evidence="1">
    <location>
        <begin position="1"/>
        <end position="21"/>
    </location>
</feature>
<evidence type="ECO:0000313" key="2">
    <source>
        <dbReference type="EMBL" id="QNT04206.1"/>
    </source>
</evidence>
<accession>A0A7H1J140</accession>
<dbReference type="EMBL" id="CP061081">
    <property type="protein sequence ID" value="QNT04206.1"/>
    <property type="molecule type" value="Genomic_DNA"/>
</dbReference>
<gene>
    <name evidence="2" type="ORF">IBG28_10620</name>
</gene>
<dbReference type="AlphaFoldDB" id="A0A7H1J140"/>
<dbReference type="Proteomes" id="UP000516370">
    <property type="component" value="Chromosome"/>
</dbReference>
<proteinExistence type="predicted"/>
<feature type="chain" id="PRO_5029009213" evidence="1">
    <location>
        <begin position="22"/>
        <end position="265"/>
    </location>
</feature>
<dbReference type="InterPro" id="IPR032608">
    <property type="entry name" value="DUF4892"/>
</dbReference>
<organism evidence="2 3">
    <name type="scientific">Marinomonas arctica</name>
    <dbReference type="NCBI Taxonomy" id="383750"/>
    <lineage>
        <taxon>Bacteria</taxon>
        <taxon>Pseudomonadati</taxon>
        <taxon>Pseudomonadota</taxon>
        <taxon>Gammaproteobacteria</taxon>
        <taxon>Oceanospirillales</taxon>
        <taxon>Oceanospirillaceae</taxon>
        <taxon>Marinomonas</taxon>
    </lineage>
</organism>
<protein>
    <submittedName>
        <fullName evidence="2">DUF4892 domain-containing protein</fullName>
    </submittedName>
</protein>
<name>A0A7H1J140_9GAMM</name>
<evidence type="ECO:0000313" key="3">
    <source>
        <dbReference type="Proteomes" id="UP000516370"/>
    </source>
</evidence>
<keyword evidence="1" id="KW-0732">Signal</keyword>
<dbReference type="KEGG" id="mard:IBG28_10620"/>
<dbReference type="RefSeq" id="WP_188322883.1">
    <property type="nucleotide sequence ID" value="NZ_BMLJ01000015.1"/>
</dbReference>
<dbReference type="Pfam" id="PF16234">
    <property type="entry name" value="DUF4892"/>
    <property type="match status" value="1"/>
</dbReference>
<reference evidence="2 3" key="1">
    <citation type="submission" date="2020-09" db="EMBL/GenBank/DDBJ databases">
        <title>Complete genome sequence of an Arctic sea ice bacterium Marinomonas arctica BSI20414.</title>
        <authorList>
            <person name="Liao L."/>
            <person name="Chen B."/>
        </authorList>
    </citation>
    <scope>NUCLEOTIDE SEQUENCE [LARGE SCALE GENOMIC DNA]</scope>
    <source>
        <strain evidence="2 3">BSI20414</strain>
    </source>
</reference>
<sequence length="265" mass="29378">MLTLRVMSFSLLAFFSGFSAAGILGIEPYRDAQLVKSNSQTGQFAEIPLGKISRAGSGWEPESVERVEGDLFSSLYKIHRNAVLSDVYGHYRSQMVVDGRTVLFECDSRSCGSSNAWANNFFGDYLLYGPDQSQFLLVVKNPQDIYQVLYINRRGAGDVMVRLDEVKSARANGTEFEIVAQMDVQDIPRIRRFVSALSADQSLVGFVTSQKTAGLSALESGDQLISIMQAGLGDRFKDRVRFVNLADLGRESLGINRVSFVYVRP</sequence>